<dbReference type="PROSITE" id="PS51192">
    <property type="entry name" value="HELICASE_ATP_BIND_1"/>
    <property type="match status" value="1"/>
</dbReference>
<comment type="caution">
    <text evidence="8">The sequence shown here is derived from an EMBL/GenBank/DDBJ whole genome shotgun (WGS) entry which is preliminary data.</text>
</comment>
<dbReference type="STRING" id="6182.A0A4Z2CTA2"/>
<reference evidence="8 9" key="1">
    <citation type="submission" date="2019-03" db="EMBL/GenBank/DDBJ databases">
        <title>An improved genome assembly of the fluke Schistosoma japonicum.</title>
        <authorList>
            <person name="Hu W."/>
            <person name="Luo F."/>
            <person name="Yin M."/>
            <person name="Mo X."/>
            <person name="Sun C."/>
            <person name="Wu Q."/>
            <person name="Zhu B."/>
            <person name="Xiang M."/>
            <person name="Wang J."/>
            <person name="Wang Y."/>
            <person name="Zhang T."/>
            <person name="Xu B."/>
            <person name="Zheng H."/>
            <person name="Feng Z."/>
        </authorList>
    </citation>
    <scope>NUCLEOTIDE SEQUENCE [LARGE SCALE GENOMIC DNA]</scope>
    <source>
        <strain evidence="8">HuSjv2</strain>
        <tissue evidence="8">Worms</tissue>
    </source>
</reference>
<protein>
    <submittedName>
        <fullName evidence="8">Putative ATP-dependent RNA helicase YTHDC2</fullName>
    </submittedName>
</protein>
<keyword evidence="4" id="KW-0067">ATP-binding</keyword>
<name>A0A4Z2CTA2_SCHJA</name>
<evidence type="ECO:0000259" key="6">
    <source>
        <dbReference type="PROSITE" id="PS51192"/>
    </source>
</evidence>
<dbReference type="PANTHER" id="PTHR18934:SF213">
    <property type="entry name" value="3'-5' RNA HELICASE YTHDC2"/>
    <property type="match status" value="1"/>
</dbReference>
<evidence type="ECO:0000256" key="1">
    <source>
        <dbReference type="ARBA" id="ARBA00022741"/>
    </source>
</evidence>
<evidence type="ECO:0000256" key="5">
    <source>
        <dbReference type="PROSITE-ProRule" id="PRU00023"/>
    </source>
</evidence>
<dbReference type="InterPro" id="IPR001650">
    <property type="entry name" value="Helicase_C-like"/>
</dbReference>
<evidence type="ECO:0000313" key="9">
    <source>
        <dbReference type="Proteomes" id="UP000311919"/>
    </source>
</evidence>
<dbReference type="Gene3D" id="3.40.50.300">
    <property type="entry name" value="P-loop containing nucleotide triphosphate hydrolases"/>
    <property type="match status" value="2"/>
</dbReference>
<dbReference type="EMBL" id="SKCS01000433">
    <property type="protein sequence ID" value="TNN07314.1"/>
    <property type="molecule type" value="Genomic_DNA"/>
</dbReference>
<feature type="domain" description="Helicase C-terminal" evidence="7">
    <location>
        <begin position="830"/>
        <end position="1016"/>
    </location>
</feature>
<dbReference type="Pfam" id="PF26026">
    <property type="entry name" value="RNA_hel_CTD"/>
    <property type="match status" value="1"/>
</dbReference>
<keyword evidence="2" id="KW-0378">Hydrolase</keyword>
<gene>
    <name evidence="8" type="ORF">EWB00_007800</name>
</gene>
<dbReference type="GO" id="GO:0003723">
    <property type="term" value="F:RNA binding"/>
    <property type="evidence" value="ECO:0007669"/>
    <property type="project" value="TreeGrafter"/>
</dbReference>
<organism evidence="8 9">
    <name type="scientific">Schistosoma japonicum</name>
    <name type="common">Blood fluke</name>
    <dbReference type="NCBI Taxonomy" id="6182"/>
    <lineage>
        <taxon>Eukaryota</taxon>
        <taxon>Metazoa</taxon>
        <taxon>Spiralia</taxon>
        <taxon>Lophotrochozoa</taxon>
        <taxon>Platyhelminthes</taxon>
        <taxon>Trematoda</taxon>
        <taxon>Digenea</taxon>
        <taxon>Strigeidida</taxon>
        <taxon>Schistosomatoidea</taxon>
        <taxon>Schistosomatidae</taxon>
        <taxon>Schistosoma</taxon>
    </lineage>
</organism>
<dbReference type="Gene3D" id="1.20.120.1080">
    <property type="match status" value="1"/>
</dbReference>
<keyword evidence="1" id="KW-0547">Nucleotide-binding</keyword>
<feature type="domain" description="Helicase ATP-binding" evidence="6">
    <location>
        <begin position="194"/>
        <end position="309"/>
    </location>
</feature>
<evidence type="ECO:0000259" key="7">
    <source>
        <dbReference type="PROSITE" id="PS51194"/>
    </source>
</evidence>
<keyword evidence="5" id="KW-0040">ANK repeat</keyword>
<dbReference type="InterPro" id="IPR036770">
    <property type="entry name" value="Ankyrin_rpt-contain_sf"/>
</dbReference>
<keyword evidence="9" id="KW-1185">Reference proteome</keyword>
<dbReference type="GO" id="GO:0005524">
    <property type="term" value="F:ATP binding"/>
    <property type="evidence" value="ECO:0007669"/>
    <property type="project" value="UniProtKB-KW"/>
</dbReference>
<proteinExistence type="predicted"/>
<dbReference type="InterPro" id="IPR027417">
    <property type="entry name" value="P-loop_NTPase"/>
</dbReference>
<accession>A0A4Z2CTA2</accession>
<evidence type="ECO:0000256" key="2">
    <source>
        <dbReference type="ARBA" id="ARBA00022801"/>
    </source>
</evidence>
<dbReference type="SMART" id="SM00847">
    <property type="entry name" value="HA2"/>
    <property type="match status" value="1"/>
</dbReference>
<keyword evidence="3 8" id="KW-0347">Helicase</keyword>
<dbReference type="GO" id="GO:0004386">
    <property type="term" value="F:helicase activity"/>
    <property type="evidence" value="ECO:0007669"/>
    <property type="project" value="UniProtKB-KW"/>
</dbReference>
<evidence type="ECO:0000256" key="3">
    <source>
        <dbReference type="ARBA" id="ARBA00022806"/>
    </source>
</evidence>
<dbReference type="SUPFAM" id="SSF48403">
    <property type="entry name" value="Ankyrin repeat"/>
    <property type="match status" value="1"/>
</dbReference>
<dbReference type="PROSITE" id="PS50088">
    <property type="entry name" value="ANK_REPEAT"/>
    <property type="match status" value="1"/>
</dbReference>
<evidence type="ECO:0000256" key="4">
    <source>
        <dbReference type="ARBA" id="ARBA00022840"/>
    </source>
</evidence>
<dbReference type="Pfam" id="PF00270">
    <property type="entry name" value="DEAD"/>
    <property type="match status" value="1"/>
</dbReference>
<dbReference type="InterPro" id="IPR007502">
    <property type="entry name" value="Helicase-assoc_dom"/>
</dbReference>
<dbReference type="PROSITE" id="PS50297">
    <property type="entry name" value="ANK_REP_REGION"/>
    <property type="match status" value="1"/>
</dbReference>
<dbReference type="InterPro" id="IPR059023">
    <property type="entry name" value="RNA_hel_CTD"/>
</dbReference>
<dbReference type="PROSITE" id="PS51194">
    <property type="entry name" value="HELICASE_CTER"/>
    <property type="match status" value="1"/>
</dbReference>
<dbReference type="InterPro" id="IPR002110">
    <property type="entry name" value="Ankyrin_rpt"/>
</dbReference>
<dbReference type="PANTHER" id="PTHR18934">
    <property type="entry name" value="ATP-DEPENDENT RNA HELICASE"/>
    <property type="match status" value="1"/>
</dbReference>
<dbReference type="InterPro" id="IPR014001">
    <property type="entry name" value="Helicase_ATP-bd"/>
</dbReference>
<dbReference type="OrthoDB" id="6103986at2759"/>
<dbReference type="Pfam" id="PF21010">
    <property type="entry name" value="HA2_C"/>
    <property type="match status" value="1"/>
</dbReference>
<dbReference type="CDD" id="cd18791">
    <property type="entry name" value="SF2_C_RHA"/>
    <property type="match status" value="1"/>
</dbReference>
<dbReference type="SUPFAM" id="SSF52540">
    <property type="entry name" value="P-loop containing nucleoside triphosphate hydrolases"/>
    <property type="match status" value="2"/>
</dbReference>
<dbReference type="Proteomes" id="UP000311919">
    <property type="component" value="Unassembled WGS sequence"/>
</dbReference>
<feature type="repeat" description="ANK" evidence="5">
    <location>
        <begin position="650"/>
        <end position="676"/>
    </location>
</feature>
<sequence>MDITCMQKWLENTSLSSAENKQFNSVTKEFQDAIYETIENFINHLTESSELQPLCATKSELVYRILVFLSGLHSKSQSKRFLTNSGEYSSTLSTYVCYQTNLHLTLDSKSIIFHLLKIAPVTPNEKRELYLYVNGNSLVDSGIRNDRLRSTTGRLMGSVPQIPLAPFTKMDTSYIVENGTSSEKMIINYQRQIIQSVNSNQLTIISGPPGSGKTIYLPQILIDECHKQGHRSRIICTQPYRLYAHINAERLALLRREAVGQTVGYQIRLESKVSPKTILTFCTHGVLLRTIYADSKIMAGITHIIVDEIEEEEIPENLLQTKFGNVKSKLMKSPRKCADNPEKGCGILLGIIPLLLKQYKHLKVILIINSRLSTYYSLHKDIPCNPVNILGISKSNSLLSDIGCENVDNDSNNSSTVIDLKKNSVLHLTNMERSSSDSTFPPSATTNISPALKVQNDIPFIRIACEPVQSFSEYFSEASVISLPYSPHRTRVYYLEDILEWTNYSTPQMNEVPVYMAQDYVRCYNMYFWLTNKESDNHTTNEFNMSIKKEANTKQTMFPTNQFVFDLESGQTHSSTEDDPVSKARESVNNLLWTIWNVKVLVSNNSELKRYHMKENDETEIRTRVYLYLTNLLQFVLAGWISVDYPHSDSGLTPLMVCSAAGLLEAVKSLLSLGANPFIRVAIPYDPLITSTCKQNGDFKLFGPKYRKIMVSNRNYTIVGVTAYDLARIFNNNEVENLLKTYMITSSLRNESENWEAILLRFGSWFQSPISKSQYDNCVFDDYETVVTQIKNVEKINEFLHPKIFCNKSLLSYQLARNTMESETAIDYDLLTSLIVKIDSSLPKGTILIFLPSYEEIMILRGRLQDPNTAPWKSQKKPIIFILHSRMFAADLKTIYSQSSCSLRKIILSSNIAESCMTFNDVVYVVDCGLNRIEEYLDCTQTTSLRNQWILKSNAIQRQTRTGANVNGICFRLYSSLRFNTFFEQRQDSLRGHAVEEACIQARLLGPPNISIQTVLNTLPKPPSPESSENAIKTLKEMDALNSFEGLTELGYHINDLPIPAHYAKMVLFSVVLKCLDPILTIASILAYTEPFTLPKNASERRDLMNIQRYLSSDSYSDHIVLLRAFQFWQKSRSEGWEKMFCQKHFISTAIFEVIVSIRTQLLGQLRASGFIKTKGNGDIRDLNSNSENWAVVKAAVVAGMYGNLAQVDRRNSCLRTANRNLSRVVLDPHSVVATDFDGAEMNVNKLPCDWLVFNELLTLTDRKSHISSKYNNADHANLEQMKVIRCVSVVSTVTVALMAGPIGVYPQILNESHSTVIGRNLKTSSDDLQKQNNEQSIYSSMDRKHDVYSGKTCVNAYEVFGNVLESDSNLEIDRVIKLFFEANSQSQTNVHPNIYETLISTVQPKLVNSNVHNIMSDSGALFSSNFISSELNDSLRKMSVDFNSIKSSDNLDSVELLPLKQQETMHIHPQTNTASQSSISQKNDKVSVCLDTNTSLCFTISPNEAQMVIELRQKWHALLLRRLKNPGKQCSQQDEAVLRGLINVLTTEEKALGLRQPSGIGARPRPMVTELYNQVDYSQGYCFQDMKTANEQPLNKRYISTTCATTDNIATLPVSLTNTSLLKLNDAICSSAFTNSKCMRDLNVSDLNGIFKQHLPQTCKIDISRSTYNPTNQINNSSTEKWRHPLSKKITDNTDYMSLSQQSNVDILLPEDGILPISNLMLDRFNRPVTIQNYQFDPLSNLKPSISENNKHRFQKIIMDKVLCNRIQNHRSAIMEDEICSYILYGSHTPNMAIPNLDATHPTTTRSNITMKNIFQNFNDAISTSKT</sequence>
<evidence type="ECO:0000313" key="8">
    <source>
        <dbReference type="EMBL" id="TNN07314.1"/>
    </source>
</evidence>
<dbReference type="InterPro" id="IPR011545">
    <property type="entry name" value="DEAD/DEAH_box_helicase_dom"/>
</dbReference>